<evidence type="ECO:0000256" key="6">
    <source>
        <dbReference type="ARBA" id="ARBA00023310"/>
    </source>
</evidence>
<dbReference type="AlphaFoldDB" id="A0A519BIR9"/>
<keyword evidence="3 7" id="KW-0375">Hydrogen ion transport</keyword>
<evidence type="ECO:0000256" key="7">
    <source>
        <dbReference type="HAMAP-Rule" id="MF_01416"/>
    </source>
</evidence>
<evidence type="ECO:0000256" key="1">
    <source>
        <dbReference type="ARBA" id="ARBA00004370"/>
    </source>
</evidence>
<dbReference type="PRINTS" id="PR00125">
    <property type="entry name" value="ATPASEDELTA"/>
</dbReference>
<dbReference type="Proteomes" id="UP000316562">
    <property type="component" value="Unassembled WGS sequence"/>
</dbReference>
<organism evidence="8 9">
    <name type="scientific">Acididesulfobacter guangdongensis</name>
    <dbReference type="NCBI Taxonomy" id="2597225"/>
    <lineage>
        <taxon>Bacteria</taxon>
        <taxon>Deltaproteobacteria</taxon>
        <taxon>Candidatus Acidulodesulfobacterales</taxon>
        <taxon>Candidatus Acididesulfobacter</taxon>
    </lineage>
</organism>
<dbReference type="GO" id="GO:0045259">
    <property type="term" value="C:proton-transporting ATP synthase complex"/>
    <property type="evidence" value="ECO:0007669"/>
    <property type="project" value="UniProtKB-KW"/>
</dbReference>
<dbReference type="PANTHER" id="PTHR11910">
    <property type="entry name" value="ATP SYNTHASE DELTA CHAIN"/>
    <property type="match status" value="1"/>
</dbReference>
<comment type="similarity">
    <text evidence="7">Belongs to the ATPase delta chain family.</text>
</comment>
<dbReference type="GO" id="GO:0005886">
    <property type="term" value="C:plasma membrane"/>
    <property type="evidence" value="ECO:0007669"/>
    <property type="project" value="UniProtKB-SubCell"/>
</dbReference>
<gene>
    <name evidence="7 8" type="primary">atpH</name>
    <name evidence="8" type="ORF">EVJ46_02710</name>
</gene>
<proteinExistence type="inferred from homology"/>
<dbReference type="InterPro" id="IPR000711">
    <property type="entry name" value="ATPase_OSCP/dsu"/>
</dbReference>
<dbReference type="HAMAP" id="MF_01416">
    <property type="entry name" value="ATP_synth_delta_bact"/>
    <property type="match status" value="1"/>
</dbReference>
<dbReference type="EMBL" id="SGBC01000001">
    <property type="protein sequence ID" value="RZD17157.1"/>
    <property type="molecule type" value="Genomic_DNA"/>
</dbReference>
<keyword evidence="7" id="KW-1003">Cell membrane</keyword>
<comment type="function">
    <text evidence="7">This protein is part of the stalk that links CF(0) to CF(1). It either transmits conformational changes from CF(0) to CF(1) or is implicated in proton conduction.</text>
</comment>
<evidence type="ECO:0000313" key="9">
    <source>
        <dbReference type="Proteomes" id="UP000316562"/>
    </source>
</evidence>
<dbReference type="SUPFAM" id="SSF47928">
    <property type="entry name" value="N-terminal domain of the delta subunit of the F1F0-ATP synthase"/>
    <property type="match status" value="1"/>
</dbReference>
<evidence type="ECO:0000256" key="5">
    <source>
        <dbReference type="ARBA" id="ARBA00023136"/>
    </source>
</evidence>
<comment type="caution">
    <text evidence="8">The sequence shown here is derived from an EMBL/GenBank/DDBJ whole genome shotgun (WGS) entry which is preliminary data.</text>
</comment>
<dbReference type="InterPro" id="IPR026015">
    <property type="entry name" value="ATP_synth_OSCP/delta_N_sf"/>
</dbReference>
<accession>A0A519BIR9</accession>
<evidence type="ECO:0000256" key="3">
    <source>
        <dbReference type="ARBA" id="ARBA00022781"/>
    </source>
</evidence>
<keyword evidence="7" id="KW-0139">CF(1)</keyword>
<name>A0A519BIR9_ACIG2</name>
<evidence type="ECO:0000256" key="4">
    <source>
        <dbReference type="ARBA" id="ARBA00023065"/>
    </source>
</evidence>
<dbReference type="GO" id="GO:0046933">
    <property type="term" value="F:proton-transporting ATP synthase activity, rotational mechanism"/>
    <property type="evidence" value="ECO:0007669"/>
    <property type="project" value="UniProtKB-UniRule"/>
</dbReference>
<keyword evidence="5 7" id="KW-0472">Membrane</keyword>
<keyword evidence="4 7" id="KW-0406">Ion transport</keyword>
<dbReference type="Pfam" id="PF00213">
    <property type="entry name" value="OSCP"/>
    <property type="match status" value="1"/>
</dbReference>
<keyword evidence="6 7" id="KW-0066">ATP synthesis</keyword>
<protein>
    <recommendedName>
        <fullName evidence="7">ATP synthase subunit delta</fullName>
    </recommendedName>
    <alternativeName>
        <fullName evidence="7">ATP synthase F(1) sector subunit delta</fullName>
    </alternativeName>
    <alternativeName>
        <fullName evidence="7">F-type ATPase subunit delta</fullName>
        <shortName evidence="7">F-ATPase subunit delta</shortName>
    </alternativeName>
</protein>
<evidence type="ECO:0000313" key="8">
    <source>
        <dbReference type="EMBL" id="RZD17157.1"/>
    </source>
</evidence>
<evidence type="ECO:0000256" key="2">
    <source>
        <dbReference type="ARBA" id="ARBA00022448"/>
    </source>
</evidence>
<reference evidence="8 9" key="1">
    <citation type="journal article" date="2019" name="ISME J.">
        <title>Insights into ecological role of a new deltaproteobacterial order Candidatus Acidulodesulfobacterales by metagenomics and metatranscriptomics.</title>
        <authorList>
            <person name="Tan S."/>
            <person name="Liu J."/>
            <person name="Fang Y."/>
            <person name="Hedlund B.P."/>
            <person name="Lian Z.H."/>
            <person name="Huang L.Y."/>
            <person name="Li J.T."/>
            <person name="Huang L.N."/>
            <person name="Li W.J."/>
            <person name="Jiang H.C."/>
            <person name="Dong H.L."/>
            <person name="Shu W.S."/>
        </authorList>
    </citation>
    <scope>NUCLEOTIDE SEQUENCE [LARGE SCALE GENOMIC DNA]</scope>
    <source>
        <strain evidence="8">AP2</strain>
    </source>
</reference>
<sequence length="192" mass="22098">MKQLSNNSIVLKRYANALIGVSFEKKDIDDTYSEFKKMIDYYNDKNNSDFKEYIGLPFIDKKERIDTINILSEYLSLNKTLTEFLSLLVENERINNINNIFEEFVKIKDEKNGLVKMTVISGKKLSSSELKMVQEKIENKLNKKIILEEITEPDAIGGFLIKINGKIFDGSIMTQIKNIATFLKQGAFVYGN</sequence>
<dbReference type="Gene3D" id="1.10.520.20">
    <property type="entry name" value="N-terminal domain of the delta subunit of the F1F0-ATP synthase"/>
    <property type="match status" value="1"/>
</dbReference>
<keyword evidence="2 7" id="KW-0813">Transport</keyword>
<comment type="subcellular location">
    <subcellularLocation>
        <location evidence="7">Cell membrane</location>
        <topology evidence="7">Peripheral membrane protein</topology>
    </subcellularLocation>
    <subcellularLocation>
        <location evidence="1">Membrane</location>
    </subcellularLocation>
</comment>
<dbReference type="NCBIfam" id="TIGR01145">
    <property type="entry name" value="ATP_synt_delta"/>
    <property type="match status" value="1"/>
</dbReference>
<comment type="function">
    <text evidence="7">F(1)F(0) ATP synthase produces ATP from ADP in the presence of a proton or sodium gradient. F-type ATPases consist of two structural domains, F(1) containing the extramembraneous catalytic core and F(0) containing the membrane proton channel, linked together by a central stalk and a peripheral stalk. During catalysis, ATP synthesis in the catalytic domain of F(1) is coupled via a rotary mechanism of the central stalk subunits to proton translocation.</text>
</comment>